<dbReference type="AlphaFoldDB" id="A0A147GNM8"/>
<sequence length="134" mass="13741">MSSSRSFLALPAALLALCTAGLAQAQMPAWTENGAGRYVCGGIGSDESTAMRAAMASHPLSLLFARADGAYLASVAVHVRPANGGAGLSLRADGPVCLVDLPAGAYVVEATFEGRTQRREVTLGGAPRSADFRF</sequence>
<evidence type="ECO:0000313" key="3">
    <source>
        <dbReference type="Proteomes" id="UP000072741"/>
    </source>
</evidence>
<dbReference type="OrthoDB" id="8926484at2"/>
<proteinExistence type="predicted"/>
<comment type="caution">
    <text evidence="2">The sequence shown here is derived from an EMBL/GenBank/DDBJ whole genome shotgun (WGS) entry which is preliminary data.</text>
</comment>
<dbReference type="RefSeq" id="WP_058643887.1">
    <property type="nucleotide sequence ID" value="NZ_LDSL01000145.1"/>
</dbReference>
<accession>A0A147GNM8</accession>
<evidence type="ECO:0000256" key="1">
    <source>
        <dbReference type="SAM" id="SignalP"/>
    </source>
</evidence>
<dbReference type="Proteomes" id="UP000072741">
    <property type="component" value="Unassembled WGS sequence"/>
</dbReference>
<keyword evidence="3" id="KW-1185">Reference proteome</keyword>
<evidence type="ECO:0000313" key="2">
    <source>
        <dbReference type="EMBL" id="KTT15389.1"/>
    </source>
</evidence>
<name>A0A147GNM8_9BURK</name>
<dbReference type="EMBL" id="LDSL01000145">
    <property type="protein sequence ID" value="KTT15389.1"/>
    <property type="molecule type" value="Genomic_DNA"/>
</dbReference>
<feature type="chain" id="PRO_5007546784" description="Carboxypeptidase family protein" evidence="1">
    <location>
        <begin position="26"/>
        <end position="134"/>
    </location>
</feature>
<gene>
    <name evidence="2" type="ORF">NS331_20995</name>
</gene>
<feature type="signal peptide" evidence="1">
    <location>
        <begin position="1"/>
        <end position="25"/>
    </location>
</feature>
<evidence type="ECO:0008006" key="4">
    <source>
        <dbReference type="Google" id="ProtNLM"/>
    </source>
</evidence>
<keyword evidence="1" id="KW-0732">Signal</keyword>
<organism evidence="2 3">
    <name type="scientific">Pseudacidovorax intermedius</name>
    <dbReference type="NCBI Taxonomy" id="433924"/>
    <lineage>
        <taxon>Bacteria</taxon>
        <taxon>Pseudomonadati</taxon>
        <taxon>Pseudomonadota</taxon>
        <taxon>Betaproteobacteria</taxon>
        <taxon>Burkholderiales</taxon>
        <taxon>Comamonadaceae</taxon>
        <taxon>Pseudacidovorax</taxon>
    </lineage>
</organism>
<dbReference type="PATRIC" id="fig|433924.3.peg.1232"/>
<reference evidence="2 3" key="1">
    <citation type="journal article" date="2016" name="Front. Microbiol.">
        <title>Genomic Resource of Rice Seed Associated Bacteria.</title>
        <authorList>
            <person name="Midha S."/>
            <person name="Bansal K."/>
            <person name="Sharma S."/>
            <person name="Kumar N."/>
            <person name="Patil P.P."/>
            <person name="Chaudhry V."/>
            <person name="Patil P.B."/>
        </authorList>
    </citation>
    <scope>NUCLEOTIDE SEQUENCE [LARGE SCALE GENOMIC DNA]</scope>
    <source>
        <strain evidence="2 3">NS331</strain>
    </source>
</reference>
<protein>
    <recommendedName>
        <fullName evidence="4">Carboxypeptidase family protein</fullName>
    </recommendedName>
</protein>